<evidence type="ECO:0000256" key="1">
    <source>
        <dbReference type="SAM" id="MobiDB-lite"/>
    </source>
</evidence>
<evidence type="ECO:0000313" key="2">
    <source>
        <dbReference type="EMBL" id="GFU43018.1"/>
    </source>
</evidence>
<name>A0A8X6QTG8_NEPPI</name>
<accession>A0A8X6QTG8</accession>
<feature type="compositionally biased region" description="Basic and acidic residues" evidence="1">
    <location>
        <begin position="7"/>
        <end position="35"/>
    </location>
</feature>
<proteinExistence type="predicted"/>
<dbReference type="AlphaFoldDB" id="A0A8X6QTG8"/>
<sequence length="306" mass="34426">MNPLNRPKKEDKKTSANEHRQKLKNILKEKRESRAPRLVSHTTSASYAEGSKNSPASTSQDTSPTTSHAQASTSNINEIFKQLKDPKCIEMFGILKKFISISKSDGAHLDLPPTHPCWPASFPINQSENSKSRNHTHFSLRRETNPKGRQATARKLPRRYLLHWPTSLKLRRNLLHSPAKICRNQTSHALKASTTQFGRRANDKPRHIDSTRAVTNALLLQLLSTRWRQSSNSLTGFSHSSSPHYALMLKLHFQLAGGLPIGLGPSVADSCRNHLRTPCSTSPTDRLFRHLVSPLITHYRGKCPLH</sequence>
<feature type="compositionally biased region" description="Polar residues" evidence="1">
    <location>
        <begin position="40"/>
        <end position="73"/>
    </location>
</feature>
<protein>
    <submittedName>
        <fullName evidence="2">Uncharacterized protein</fullName>
    </submittedName>
</protein>
<dbReference type="Proteomes" id="UP000887013">
    <property type="component" value="Unassembled WGS sequence"/>
</dbReference>
<feature type="region of interest" description="Disordered" evidence="1">
    <location>
        <begin position="1"/>
        <end position="73"/>
    </location>
</feature>
<dbReference type="EMBL" id="BMAW01132308">
    <property type="protein sequence ID" value="GFU43018.1"/>
    <property type="molecule type" value="Genomic_DNA"/>
</dbReference>
<gene>
    <name evidence="2" type="ORF">NPIL_390101</name>
</gene>
<feature type="region of interest" description="Disordered" evidence="1">
    <location>
        <begin position="125"/>
        <end position="153"/>
    </location>
</feature>
<keyword evidence="3" id="KW-1185">Reference proteome</keyword>
<evidence type="ECO:0000313" key="3">
    <source>
        <dbReference type="Proteomes" id="UP000887013"/>
    </source>
</evidence>
<reference evidence="2" key="1">
    <citation type="submission" date="2020-08" db="EMBL/GenBank/DDBJ databases">
        <title>Multicomponent nature underlies the extraordinary mechanical properties of spider dragline silk.</title>
        <authorList>
            <person name="Kono N."/>
            <person name="Nakamura H."/>
            <person name="Mori M."/>
            <person name="Yoshida Y."/>
            <person name="Ohtoshi R."/>
            <person name="Malay A.D."/>
            <person name="Moran D.A.P."/>
            <person name="Tomita M."/>
            <person name="Numata K."/>
            <person name="Arakawa K."/>
        </authorList>
    </citation>
    <scope>NUCLEOTIDE SEQUENCE</scope>
</reference>
<organism evidence="2 3">
    <name type="scientific">Nephila pilipes</name>
    <name type="common">Giant wood spider</name>
    <name type="synonym">Nephila maculata</name>
    <dbReference type="NCBI Taxonomy" id="299642"/>
    <lineage>
        <taxon>Eukaryota</taxon>
        <taxon>Metazoa</taxon>
        <taxon>Ecdysozoa</taxon>
        <taxon>Arthropoda</taxon>
        <taxon>Chelicerata</taxon>
        <taxon>Arachnida</taxon>
        <taxon>Araneae</taxon>
        <taxon>Araneomorphae</taxon>
        <taxon>Entelegynae</taxon>
        <taxon>Araneoidea</taxon>
        <taxon>Nephilidae</taxon>
        <taxon>Nephila</taxon>
    </lineage>
</organism>
<comment type="caution">
    <text evidence="2">The sequence shown here is derived from an EMBL/GenBank/DDBJ whole genome shotgun (WGS) entry which is preliminary data.</text>
</comment>